<reference evidence="1 2" key="1">
    <citation type="journal article" date="2005" name="Nature">
        <title>The map-based sequence of the rice genome.</title>
        <authorList>
            <consortium name="International rice genome sequencing project (IRGSP)"/>
            <person name="Matsumoto T."/>
            <person name="Wu J."/>
            <person name="Kanamori H."/>
            <person name="Katayose Y."/>
            <person name="Fujisawa M."/>
            <person name="Namiki N."/>
            <person name="Mizuno H."/>
            <person name="Yamamoto K."/>
            <person name="Antonio B.A."/>
            <person name="Baba T."/>
            <person name="Sakata K."/>
            <person name="Nagamura Y."/>
            <person name="Aoki H."/>
            <person name="Arikawa K."/>
            <person name="Arita K."/>
            <person name="Bito T."/>
            <person name="Chiden Y."/>
            <person name="Fujitsuka N."/>
            <person name="Fukunaka R."/>
            <person name="Hamada M."/>
            <person name="Harada C."/>
            <person name="Hayashi A."/>
            <person name="Hijishita S."/>
            <person name="Honda M."/>
            <person name="Hosokawa S."/>
            <person name="Ichikawa Y."/>
            <person name="Idonuma A."/>
            <person name="Iijima M."/>
            <person name="Ikeda M."/>
            <person name="Ikeno M."/>
            <person name="Ito K."/>
            <person name="Ito S."/>
            <person name="Ito T."/>
            <person name="Ito Y."/>
            <person name="Ito Y."/>
            <person name="Iwabuchi A."/>
            <person name="Kamiya K."/>
            <person name="Karasawa W."/>
            <person name="Kurita K."/>
            <person name="Katagiri S."/>
            <person name="Kikuta A."/>
            <person name="Kobayashi H."/>
            <person name="Kobayashi N."/>
            <person name="Machita K."/>
            <person name="Maehara T."/>
            <person name="Masukawa M."/>
            <person name="Mizubayashi T."/>
            <person name="Mukai Y."/>
            <person name="Nagasaki H."/>
            <person name="Nagata Y."/>
            <person name="Naito S."/>
            <person name="Nakashima M."/>
            <person name="Nakama Y."/>
            <person name="Nakamichi Y."/>
            <person name="Nakamura M."/>
            <person name="Meguro A."/>
            <person name="Negishi M."/>
            <person name="Ohta I."/>
            <person name="Ohta T."/>
            <person name="Okamoto M."/>
            <person name="Ono N."/>
            <person name="Saji S."/>
            <person name="Sakaguchi M."/>
            <person name="Sakai K."/>
            <person name="Shibata M."/>
            <person name="Shimokawa T."/>
            <person name="Song J."/>
            <person name="Takazaki Y."/>
            <person name="Terasawa K."/>
            <person name="Tsugane M."/>
            <person name="Tsuji K."/>
            <person name="Ueda S."/>
            <person name="Waki K."/>
            <person name="Yamagata H."/>
            <person name="Yamamoto M."/>
            <person name="Yamamoto S."/>
            <person name="Yamane H."/>
            <person name="Yoshiki S."/>
            <person name="Yoshihara R."/>
            <person name="Yukawa K."/>
            <person name="Zhong H."/>
            <person name="Yano M."/>
            <person name="Yuan Q."/>
            <person name="Ouyang S."/>
            <person name="Liu J."/>
            <person name="Jones K.M."/>
            <person name="Gansberger K."/>
            <person name="Moffat K."/>
            <person name="Hill J."/>
            <person name="Bera J."/>
            <person name="Fadrosh D."/>
            <person name="Jin S."/>
            <person name="Johri S."/>
            <person name="Kim M."/>
            <person name="Overton L."/>
            <person name="Reardon M."/>
            <person name="Tsitrin T."/>
            <person name="Vuong H."/>
            <person name="Weaver B."/>
            <person name="Ciecko A."/>
            <person name="Tallon L."/>
            <person name="Jackson J."/>
            <person name="Pai G."/>
            <person name="Aken S.V."/>
            <person name="Utterback T."/>
            <person name="Reidmuller S."/>
            <person name="Feldblyum T."/>
            <person name="Hsiao J."/>
            <person name="Zismann V."/>
            <person name="Iobst S."/>
            <person name="de Vazeille A.R."/>
            <person name="Buell C.R."/>
            <person name="Ying K."/>
            <person name="Li Y."/>
            <person name="Lu T."/>
            <person name="Huang Y."/>
            <person name="Zhao Q."/>
            <person name="Feng Q."/>
            <person name="Zhang L."/>
            <person name="Zhu J."/>
            <person name="Weng Q."/>
            <person name="Mu J."/>
            <person name="Lu Y."/>
            <person name="Fan D."/>
            <person name="Liu Y."/>
            <person name="Guan J."/>
            <person name="Zhang Y."/>
            <person name="Yu S."/>
            <person name="Liu X."/>
            <person name="Zhang Y."/>
            <person name="Hong G."/>
            <person name="Han B."/>
            <person name="Choisne N."/>
            <person name="Demange N."/>
            <person name="Orjeda G."/>
            <person name="Samain S."/>
            <person name="Cattolico L."/>
            <person name="Pelletier E."/>
            <person name="Couloux A."/>
            <person name="Segurens B."/>
            <person name="Wincker P."/>
            <person name="D'Hont A."/>
            <person name="Scarpelli C."/>
            <person name="Weissenbach J."/>
            <person name="Salanoubat M."/>
            <person name="Quetier F."/>
            <person name="Yu Y."/>
            <person name="Kim H.R."/>
            <person name="Rambo T."/>
            <person name="Currie J."/>
            <person name="Collura K."/>
            <person name="Luo M."/>
            <person name="Yang T."/>
            <person name="Ammiraju J.S.S."/>
            <person name="Engler F."/>
            <person name="Soderlund C."/>
            <person name="Wing R.A."/>
            <person name="Palmer L.E."/>
            <person name="de la Bastide M."/>
            <person name="Spiegel L."/>
            <person name="Nascimento L."/>
            <person name="Zutavern T."/>
            <person name="O'Shaughnessy A."/>
            <person name="Dike S."/>
            <person name="Dedhia N."/>
            <person name="Preston R."/>
            <person name="Balija V."/>
            <person name="McCombie W.R."/>
            <person name="Chow T."/>
            <person name="Chen H."/>
            <person name="Chung M."/>
            <person name="Chen C."/>
            <person name="Shaw J."/>
            <person name="Wu H."/>
            <person name="Hsiao K."/>
            <person name="Chao Y."/>
            <person name="Chu M."/>
            <person name="Cheng C."/>
            <person name="Hour A."/>
            <person name="Lee P."/>
            <person name="Lin S."/>
            <person name="Lin Y."/>
            <person name="Liou J."/>
            <person name="Liu S."/>
            <person name="Hsing Y."/>
            <person name="Raghuvanshi S."/>
            <person name="Mohanty A."/>
            <person name="Bharti A.K."/>
            <person name="Gaur A."/>
            <person name="Gupta V."/>
            <person name="Kumar D."/>
            <person name="Ravi V."/>
            <person name="Vij S."/>
            <person name="Kapur A."/>
            <person name="Khurana P."/>
            <person name="Khurana P."/>
            <person name="Khurana J.P."/>
            <person name="Tyagi A.K."/>
            <person name="Gaikwad K."/>
            <person name="Singh A."/>
            <person name="Dalal V."/>
            <person name="Srivastava S."/>
            <person name="Dixit A."/>
            <person name="Pal A.K."/>
            <person name="Ghazi I.A."/>
            <person name="Yadav M."/>
            <person name="Pandit A."/>
            <person name="Bhargava A."/>
            <person name="Sureshbabu K."/>
            <person name="Batra K."/>
            <person name="Sharma T.R."/>
            <person name="Mohapatra T."/>
            <person name="Singh N.K."/>
            <person name="Messing J."/>
            <person name="Nelson A.B."/>
            <person name="Fuks G."/>
            <person name="Kavchok S."/>
            <person name="Keizer G."/>
            <person name="Linton E."/>
            <person name="Llaca V."/>
            <person name="Song R."/>
            <person name="Tanyolac B."/>
            <person name="Young S."/>
            <person name="Ho-Il K."/>
            <person name="Hahn J.H."/>
            <person name="Sangsakoo G."/>
            <person name="Vanavichit A."/>
            <person name="de Mattos Luiz.A.T."/>
            <person name="Zimmer P.D."/>
            <person name="Malone G."/>
            <person name="Dellagostin O."/>
            <person name="de Oliveira A.C."/>
            <person name="Bevan M."/>
            <person name="Bancroft I."/>
            <person name="Minx P."/>
            <person name="Cordum H."/>
            <person name="Wilson R."/>
            <person name="Cheng Z."/>
            <person name="Jin W."/>
            <person name="Jiang J."/>
            <person name="Leong S.A."/>
            <person name="Iwama H."/>
            <person name="Gojobori T."/>
            <person name="Itoh T."/>
            <person name="Niimura Y."/>
            <person name="Fujii Y."/>
            <person name="Habara T."/>
            <person name="Sakai H."/>
            <person name="Sato Y."/>
            <person name="Wilson G."/>
            <person name="Kumar K."/>
            <person name="McCouch S."/>
            <person name="Juretic N."/>
            <person name="Hoen D."/>
            <person name="Wright S."/>
            <person name="Bruskiewich R."/>
            <person name="Bureau T."/>
            <person name="Miyao A."/>
            <person name="Hirochika H."/>
            <person name="Nishikawa T."/>
            <person name="Kadowaki K."/>
            <person name="Sugiura M."/>
            <person name="Burr B."/>
            <person name="Sasaki T."/>
        </authorList>
    </citation>
    <scope>NUCLEOTIDE SEQUENCE [LARGE SCALE GENOMIC DNA]</scope>
    <source>
        <strain evidence="2">cv. Nipponbare</strain>
    </source>
</reference>
<accession>A0A0P0W4Y3</accession>
<dbReference type="EMBL" id="AP008209">
    <property type="protein sequence ID" value="BAH92417.1"/>
    <property type="molecule type" value="Genomic_DNA"/>
</dbReference>
<dbReference type="KEGG" id="dosa:Os03g0821400"/>
<evidence type="ECO:0000313" key="1">
    <source>
        <dbReference type="EMBL" id="BAH92417.1"/>
    </source>
</evidence>
<dbReference type="Gramene" id="Os03t0821350-01">
    <property type="protein sequence ID" value="Os03t0821350-01"/>
    <property type="gene ID" value="Os03g0821350"/>
</dbReference>
<dbReference type="AlphaFoldDB" id="A0A0P0W4Y3"/>
<organism evidence="1 2">
    <name type="scientific">Oryza sativa subsp. japonica</name>
    <name type="common">Rice</name>
    <dbReference type="NCBI Taxonomy" id="39947"/>
    <lineage>
        <taxon>Eukaryota</taxon>
        <taxon>Viridiplantae</taxon>
        <taxon>Streptophyta</taxon>
        <taxon>Embryophyta</taxon>
        <taxon>Tracheophyta</taxon>
        <taxon>Spermatophyta</taxon>
        <taxon>Magnoliopsida</taxon>
        <taxon>Liliopsida</taxon>
        <taxon>Poales</taxon>
        <taxon>Poaceae</taxon>
        <taxon>BOP clade</taxon>
        <taxon>Oryzoideae</taxon>
        <taxon>Oryzeae</taxon>
        <taxon>Oryzinae</taxon>
        <taxon>Oryza</taxon>
        <taxon>Oryza sativa</taxon>
    </lineage>
</organism>
<gene>
    <name evidence="1" type="ordered locus">Os03g0821400</name>
</gene>
<proteinExistence type="predicted"/>
<sequence length="139" mass="15147">MSWSLAKSAFMALCIRRAMPERALHVKNTARDAPVATPALLLPPPLLCCSSSEAAKRPITLLDGFSELLAPLEQRAALDGAPDPEQQHLQPLQLLVCGSWRLQPPPNGGYRPVSDLADHRGSDCLFCHLSVMLMLILVE</sequence>
<reference evidence="2" key="2">
    <citation type="journal article" date="2008" name="Nucleic Acids Res.">
        <title>The rice annotation project database (RAP-DB): 2008 update.</title>
        <authorList>
            <consortium name="The rice annotation project (RAP)"/>
        </authorList>
    </citation>
    <scope>GENOME REANNOTATION</scope>
    <source>
        <strain evidence="2">cv. Nipponbare</strain>
    </source>
</reference>
<protein>
    <submittedName>
        <fullName evidence="1">Os03g0821400 protein</fullName>
    </submittedName>
</protein>
<name>A0A0P0W4Y3_ORYSJ</name>
<evidence type="ECO:0000313" key="2">
    <source>
        <dbReference type="Proteomes" id="UP000000763"/>
    </source>
</evidence>
<dbReference type="Proteomes" id="UP000000763">
    <property type="component" value="Chromosome 3"/>
</dbReference>